<evidence type="ECO:0000313" key="3">
    <source>
        <dbReference type="Proteomes" id="UP001595457"/>
    </source>
</evidence>
<evidence type="ECO:0000256" key="1">
    <source>
        <dbReference type="SAM" id="MobiDB-lite"/>
    </source>
</evidence>
<organism evidence="2 3">
    <name type="scientific">Azotobacter bryophylli</name>
    <dbReference type="NCBI Taxonomy" id="1986537"/>
    <lineage>
        <taxon>Bacteria</taxon>
        <taxon>Pseudomonadati</taxon>
        <taxon>Pseudomonadota</taxon>
        <taxon>Gammaproteobacteria</taxon>
        <taxon>Pseudomonadales</taxon>
        <taxon>Pseudomonadaceae</taxon>
        <taxon>Azotobacter</taxon>
    </lineage>
</organism>
<reference evidence="3" key="1">
    <citation type="journal article" date="2019" name="Int. J. Syst. Evol. Microbiol.">
        <title>The Global Catalogue of Microorganisms (GCM) 10K type strain sequencing project: providing services to taxonomists for standard genome sequencing and annotation.</title>
        <authorList>
            <consortium name="The Broad Institute Genomics Platform"/>
            <consortium name="The Broad Institute Genome Sequencing Center for Infectious Disease"/>
            <person name="Wu L."/>
            <person name="Ma J."/>
        </authorList>
    </citation>
    <scope>NUCLEOTIDE SEQUENCE [LARGE SCALE GENOMIC DNA]</scope>
    <source>
        <strain evidence="3">KCTC 62195</strain>
    </source>
</reference>
<dbReference type="EMBL" id="JBHRSJ010000034">
    <property type="protein sequence ID" value="MFC2974145.1"/>
    <property type="molecule type" value="Genomic_DNA"/>
</dbReference>
<keyword evidence="3" id="KW-1185">Reference proteome</keyword>
<feature type="region of interest" description="Disordered" evidence="1">
    <location>
        <begin position="735"/>
        <end position="762"/>
    </location>
</feature>
<dbReference type="InterPro" id="IPR009367">
    <property type="entry name" value="Elm1-like"/>
</dbReference>
<dbReference type="RefSeq" id="WP_377816141.1">
    <property type="nucleotide sequence ID" value="NZ_JBHRSJ010000034.1"/>
</dbReference>
<evidence type="ECO:0000313" key="2">
    <source>
        <dbReference type="EMBL" id="MFC2974145.1"/>
    </source>
</evidence>
<sequence>MFCLDKTHDWRIFPFLRVGVGFDGRGKDAGESLTAVPNVAPVVLEARPDAQAAPAVRIFLGTRPEQYRAERVFFYSLLQVRNPDRRYEVYRLTGLANGRFAVPELAGRHGRAIYNEVGQIYLADPAELFDQPMGEHGYLALHPEETTVMLIDCARMAPCWNLASARRGAGKALQAQANAEPGRWGELDPLWHARDLEYLPERSKLLHYRSRNLQPWRPSPERRSYHINPHAEYFHSLEQAADRAGYDIYTVRHPSPGFALACRSEALLIEAWSDGGERLVARWSPEQLRRDYLPVRDSIAVSGLERLPAEDIPWLLDRLFRLGRQQVLVRAALGPRGSMIDSQAGWLALLRRVALRYPERSWQLDCPDREGRMQSYRADFFRRTKNEAEPPKVWVLRGIHSGDNAQLLDLVEALGWPYEIKPLRACLTEPTNAWPDLLISVGWLSSLVARRIRHRSAGHTRLVVLGRPFAPLSHFDLVVTTPQYGLPLRRNVVDLPAPFTNERQLDPAKLEAWRQRFAHLPRPWIALLVGGSSKPYRLDERTAAALGREVSAAASARGGSLLVSTSPRTADKAADALLEAIDAPCWSYRYADTGDNPYPALLALADAFIVTGESVSMMTEACMTGRRVATLPLPASRRPLGWLLNALEHWAGVIGPEPTGGAARLRQRTLGRLYDRLVEAGWINRERRFDQVHLALGIAPLPTGLDQLPGITPELLAASRERAIRAIRELMAAERPARQKETLPGRQPVEGVGQPHPAWEHV</sequence>
<accession>A0ABV7AYK3</accession>
<dbReference type="PANTHER" id="PTHR33986:SF15">
    <property type="entry name" value="MITOCHONDRIAL FISSION PROTEIN ELM1"/>
    <property type="match status" value="1"/>
</dbReference>
<name>A0ABV7AYK3_9GAMM</name>
<dbReference type="Pfam" id="PF06258">
    <property type="entry name" value="Mito_fiss_Elm1"/>
    <property type="match status" value="1"/>
</dbReference>
<dbReference type="PANTHER" id="PTHR33986">
    <property type="entry name" value="OS02G0535700 PROTEIN"/>
    <property type="match status" value="1"/>
</dbReference>
<gene>
    <name evidence="2" type="ORF">ACFOJE_18265</name>
</gene>
<dbReference type="Proteomes" id="UP001595457">
    <property type="component" value="Unassembled WGS sequence"/>
</dbReference>
<protein>
    <submittedName>
        <fullName evidence="2">Mitochondrial fission ELM1 family protein</fullName>
    </submittedName>
</protein>
<proteinExistence type="predicted"/>
<comment type="caution">
    <text evidence="2">The sequence shown here is derived from an EMBL/GenBank/DDBJ whole genome shotgun (WGS) entry which is preliminary data.</text>
</comment>